<evidence type="ECO:0000259" key="4">
    <source>
        <dbReference type="PROSITE" id="PS51077"/>
    </source>
</evidence>
<dbReference type="InterPro" id="IPR005471">
    <property type="entry name" value="Tscrpt_reg_IclR_N"/>
</dbReference>
<dbReference type="InterPro" id="IPR036390">
    <property type="entry name" value="WH_DNA-bd_sf"/>
</dbReference>
<gene>
    <name evidence="6" type="ORF">ACFPWU_01370</name>
</gene>
<sequence length="269" mass="29091">MRGDTELAKAEGAPSGSATIATVERAADVLMHFATAGGRDLGVTEISSALSMPKAAVHRVLASLRGRGLVELDPRTHRYSLGVAAMRLGLAYLDGIDVRAMARLELVDLCQRTRETATLSVPLGMRSRIYVDQVLPDREVIMSVTQGEPYPLHAGASSRAMLAFQPRATIDTYLDHAQLELITPDTIVDVDAIRADLDQIRDRGWAISVAERKEGAASVAAPVRNHEGNAIAVISVCGPRERFVANVDACRDALLEVTRELSRRTGWVD</sequence>
<dbReference type="InterPro" id="IPR036388">
    <property type="entry name" value="WH-like_DNA-bd_sf"/>
</dbReference>
<dbReference type="PANTHER" id="PTHR30136">
    <property type="entry name" value="HELIX-TURN-HELIX TRANSCRIPTIONAL REGULATOR, ICLR FAMILY"/>
    <property type="match status" value="1"/>
</dbReference>
<dbReference type="InterPro" id="IPR050707">
    <property type="entry name" value="HTH_MetabolicPath_Reg"/>
</dbReference>
<evidence type="ECO:0000259" key="5">
    <source>
        <dbReference type="PROSITE" id="PS51078"/>
    </source>
</evidence>
<evidence type="ECO:0000256" key="2">
    <source>
        <dbReference type="ARBA" id="ARBA00023125"/>
    </source>
</evidence>
<evidence type="ECO:0000256" key="3">
    <source>
        <dbReference type="ARBA" id="ARBA00023163"/>
    </source>
</evidence>
<dbReference type="Gene3D" id="3.30.450.40">
    <property type="match status" value="1"/>
</dbReference>
<evidence type="ECO:0000313" key="7">
    <source>
        <dbReference type="Proteomes" id="UP001596098"/>
    </source>
</evidence>
<dbReference type="PANTHER" id="PTHR30136:SF24">
    <property type="entry name" value="HTH-TYPE TRANSCRIPTIONAL REPRESSOR ALLR"/>
    <property type="match status" value="1"/>
</dbReference>
<dbReference type="SUPFAM" id="SSF46785">
    <property type="entry name" value="Winged helix' DNA-binding domain"/>
    <property type="match status" value="1"/>
</dbReference>
<dbReference type="PROSITE" id="PS51077">
    <property type="entry name" value="HTH_ICLR"/>
    <property type="match status" value="1"/>
</dbReference>
<feature type="domain" description="IclR-ED" evidence="5">
    <location>
        <begin position="84"/>
        <end position="267"/>
    </location>
</feature>
<dbReference type="Proteomes" id="UP001596098">
    <property type="component" value="Unassembled WGS sequence"/>
</dbReference>
<dbReference type="RefSeq" id="WP_277745808.1">
    <property type="nucleotide sequence ID" value="NZ_CP034929.1"/>
</dbReference>
<dbReference type="PROSITE" id="PS51078">
    <property type="entry name" value="ICLR_ED"/>
    <property type="match status" value="1"/>
</dbReference>
<accession>A0ABW1QVC6</accession>
<dbReference type="InterPro" id="IPR014757">
    <property type="entry name" value="Tscrpt_reg_IclR_C"/>
</dbReference>
<dbReference type="Pfam" id="PF09339">
    <property type="entry name" value="HTH_IclR"/>
    <property type="match status" value="1"/>
</dbReference>
<dbReference type="InterPro" id="IPR029016">
    <property type="entry name" value="GAF-like_dom_sf"/>
</dbReference>
<keyword evidence="3" id="KW-0804">Transcription</keyword>
<comment type="caution">
    <text evidence="6">The sequence shown here is derived from an EMBL/GenBank/DDBJ whole genome shotgun (WGS) entry which is preliminary data.</text>
</comment>
<dbReference type="SUPFAM" id="SSF55781">
    <property type="entry name" value="GAF domain-like"/>
    <property type="match status" value="1"/>
</dbReference>
<reference evidence="7" key="1">
    <citation type="journal article" date="2019" name="Int. J. Syst. Evol. Microbiol.">
        <title>The Global Catalogue of Microorganisms (GCM) 10K type strain sequencing project: providing services to taxonomists for standard genome sequencing and annotation.</title>
        <authorList>
            <consortium name="The Broad Institute Genomics Platform"/>
            <consortium name="The Broad Institute Genome Sequencing Center for Infectious Disease"/>
            <person name="Wu L."/>
            <person name="Ma J."/>
        </authorList>
    </citation>
    <scope>NUCLEOTIDE SEQUENCE [LARGE SCALE GENOMIC DNA]</scope>
    <source>
        <strain evidence="7">DFY28</strain>
    </source>
</reference>
<dbReference type="SMART" id="SM00346">
    <property type="entry name" value="HTH_ICLR"/>
    <property type="match status" value="1"/>
</dbReference>
<keyword evidence="1" id="KW-0805">Transcription regulation</keyword>
<evidence type="ECO:0000313" key="6">
    <source>
        <dbReference type="EMBL" id="MFC6152313.1"/>
    </source>
</evidence>
<name>A0ABW1QVC6_9ACTN</name>
<dbReference type="Pfam" id="PF01614">
    <property type="entry name" value="IclR_C"/>
    <property type="match status" value="1"/>
</dbReference>
<dbReference type="EMBL" id="JBHSQI010000001">
    <property type="protein sequence ID" value="MFC6152313.1"/>
    <property type="molecule type" value="Genomic_DNA"/>
</dbReference>
<evidence type="ECO:0000256" key="1">
    <source>
        <dbReference type="ARBA" id="ARBA00023015"/>
    </source>
</evidence>
<keyword evidence="2" id="KW-0238">DNA-binding</keyword>
<feature type="domain" description="HTH iclR-type" evidence="4">
    <location>
        <begin position="20"/>
        <end position="83"/>
    </location>
</feature>
<dbReference type="Gene3D" id="1.10.10.10">
    <property type="entry name" value="Winged helix-like DNA-binding domain superfamily/Winged helix DNA-binding domain"/>
    <property type="match status" value="1"/>
</dbReference>
<keyword evidence="7" id="KW-1185">Reference proteome</keyword>
<protein>
    <submittedName>
        <fullName evidence="6">IclR family transcriptional regulator</fullName>
    </submittedName>
</protein>
<proteinExistence type="predicted"/>
<organism evidence="6 7">
    <name type="scientific">Nocardioides yefusunii</name>
    <dbReference type="NCBI Taxonomy" id="2500546"/>
    <lineage>
        <taxon>Bacteria</taxon>
        <taxon>Bacillati</taxon>
        <taxon>Actinomycetota</taxon>
        <taxon>Actinomycetes</taxon>
        <taxon>Propionibacteriales</taxon>
        <taxon>Nocardioidaceae</taxon>
        <taxon>Nocardioides</taxon>
    </lineage>
</organism>